<dbReference type="SUPFAM" id="SSF51735">
    <property type="entry name" value="NAD(P)-binding Rossmann-fold domains"/>
    <property type="match status" value="1"/>
</dbReference>
<reference evidence="2 3" key="1">
    <citation type="submission" date="2019-02" db="EMBL/GenBank/DDBJ databases">
        <authorList>
            <person name="Lehtovirta-Morley E L."/>
        </authorList>
    </citation>
    <scope>NUCLEOTIDE SEQUENCE [LARGE SCALE GENOMIC DNA]</scope>
    <source>
        <strain evidence="2">NFRAN1</strain>
    </source>
</reference>
<dbReference type="Proteomes" id="UP000294299">
    <property type="component" value="Chromosome NFRAN"/>
</dbReference>
<organism evidence="2 3">
    <name type="scientific">Candidatus Nitrosocosmicus franklandianus</name>
    <dbReference type="NCBI Taxonomy" id="1798806"/>
    <lineage>
        <taxon>Archaea</taxon>
        <taxon>Nitrososphaerota</taxon>
        <taxon>Nitrososphaeria</taxon>
        <taxon>Nitrososphaerales</taxon>
        <taxon>Nitrososphaeraceae</taxon>
        <taxon>Candidatus Nitrosocosmicus</taxon>
    </lineage>
</organism>
<dbReference type="Pfam" id="PF05368">
    <property type="entry name" value="NmrA"/>
    <property type="match status" value="1"/>
</dbReference>
<dbReference type="PANTHER" id="PTHR43162">
    <property type="match status" value="1"/>
</dbReference>
<name>A0A484I9R1_9ARCH</name>
<dbReference type="GeneID" id="39421391"/>
<dbReference type="KEGG" id="nfn:NFRAN_2138"/>
<protein>
    <submittedName>
        <fullName evidence="2">NAD(P)-dependent oxidoreductase</fullName>
    </submittedName>
</protein>
<dbReference type="InterPro" id="IPR051604">
    <property type="entry name" value="Ergot_Alk_Oxidoreductase"/>
</dbReference>
<evidence type="ECO:0000259" key="1">
    <source>
        <dbReference type="Pfam" id="PF05368"/>
    </source>
</evidence>
<dbReference type="Gene3D" id="3.40.50.720">
    <property type="entry name" value="NAD(P)-binding Rossmann-like Domain"/>
    <property type="match status" value="1"/>
</dbReference>
<dbReference type="CDD" id="cd05269">
    <property type="entry name" value="TMR_SDR_a"/>
    <property type="match status" value="1"/>
</dbReference>
<dbReference type="RefSeq" id="WP_134484656.1">
    <property type="nucleotide sequence ID" value="NZ_LR216287.1"/>
</dbReference>
<gene>
    <name evidence="2" type="ORF">NFRAN_2138</name>
</gene>
<dbReference type="OrthoDB" id="213145at2157"/>
<evidence type="ECO:0000313" key="3">
    <source>
        <dbReference type="Proteomes" id="UP000294299"/>
    </source>
</evidence>
<dbReference type="PANTHER" id="PTHR43162:SF1">
    <property type="entry name" value="PRESTALK A DIFFERENTIATION PROTEIN A"/>
    <property type="match status" value="1"/>
</dbReference>
<sequence length="294" mass="33014">MTETILVIGATGTLGSEVVKQLSNNSTNYLIRAAVHSIDKAKEIDIPRVNLVQIDYNKPDTLNNAFRGVDRLFLLTHPSPNTVEQEFNIINEAKKVGVKHIVKQSVMGADDDDPKVELIRLHREAEKLVEESGIEYTFLRPNEFMQNFVTFHGPTIKNTNSFYLPMKNAEVSVVDVRDIAAVAVKALTEKDLANVSNKAFTITGPKALSYNKMAELLSNATNRKIEYVNISEEDARSGMKEADMNDWLINALLELNGYFREGHASHVTSIVENITGKSARTFEEFAKDYVDFFR</sequence>
<proteinExistence type="predicted"/>
<dbReference type="InterPro" id="IPR036291">
    <property type="entry name" value="NAD(P)-bd_dom_sf"/>
</dbReference>
<evidence type="ECO:0000313" key="2">
    <source>
        <dbReference type="EMBL" id="VFJ14460.1"/>
    </source>
</evidence>
<dbReference type="EMBL" id="LR216287">
    <property type="protein sequence ID" value="VFJ14460.1"/>
    <property type="molecule type" value="Genomic_DNA"/>
</dbReference>
<dbReference type="Gene3D" id="3.90.25.10">
    <property type="entry name" value="UDP-galactose 4-epimerase, domain 1"/>
    <property type="match status" value="1"/>
</dbReference>
<dbReference type="InterPro" id="IPR008030">
    <property type="entry name" value="NmrA-like"/>
</dbReference>
<dbReference type="AlphaFoldDB" id="A0A484I9R1"/>
<accession>A0A484I9R1</accession>
<feature type="domain" description="NmrA-like" evidence="1">
    <location>
        <begin position="1"/>
        <end position="256"/>
    </location>
</feature>
<keyword evidence="3" id="KW-1185">Reference proteome</keyword>